<feature type="domain" description="DUF1549" evidence="3">
    <location>
        <begin position="185"/>
        <end position="375"/>
    </location>
</feature>
<accession>A0A517LUW3</accession>
<evidence type="ECO:0000256" key="2">
    <source>
        <dbReference type="SAM" id="Phobius"/>
    </source>
</evidence>
<feature type="compositionally biased region" description="Low complexity" evidence="1">
    <location>
        <begin position="154"/>
        <end position="165"/>
    </location>
</feature>
<evidence type="ECO:0000313" key="5">
    <source>
        <dbReference type="Proteomes" id="UP000319557"/>
    </source>
</evidence>
<dbReference type="InterPro" id="IPR011444">
    <property type="entry name" value="DUF1549"/>
</dbReference>
<keyword evidence="2" id="KW-1133">Transmembrane helix</keyword>
<keyword evidence="5" id="KW-1185">Reference proteome</keyword>
<feature type="transmembrane region" description="Helical" evidence="2">
    <location>
        <begin position="59"/>
        <end position="78"/>
    </location>
</feature>
<dbReference type="KEGG" id="ruv:EC9_05720"/>
<name>A0A517LUW3_9BACT</name>
<dbReference type="Proteomes" id="UP000319557">
    <property type="component" value="Chromosome"/>
</dbReference>
<dbReference type="RefSeq" id="WP_218934539.1">
    <property type="nucleotide sequence ID" value="NZ_CP036261.1"/>
</dbReference>
<evidence type="ECO:0000259" key="3">
    <source>
        <dbReference type="Pfam" id="PF07583"/>
    </source>
</evidence>
<dbReference type="PANTHER" id="PTHR35889:SF3">
    <property type="entry name" value="F-BOX DOMAIN-CONTAINING PROTEIN"/>
    <property type="match status" value="1"/>
</dbReference>
<dbReference type="PANTHER" id="PTHR35889">
    <property type="entry name" value="CYCLOINULO-OLIGOSACCHARIDE FRUCTANOTRANSFERASE-RELATED"/>
    <property type="match status" value="1"/>
</dbReference>
<evidence type="ECO:0000313" key="4">
    <source>
        <dbReference type="EMBL" id="QDS86410.1"/>
    </source>
</evidence>
<dbReference type="Pfam" id="PF07583">
    <property type="entry name" value="PSCyt2"/>
    <property type="match status" value="1"/>
</dbReference>
<protein>
    <recommendedName>
        <fullName evidence="3">DUF1549 domain-containing protein</fullName>
    </recommendedName>
</protein>
<sequence length="685" mass="74043">MNDPADERLLDTMLSEALGESAPPDVSAQVLAILEAEQSPVVGLPQIDTTPTTKRRSDAWLPLTLAAALLIAVSGYLWERSHQRQPIPGDASIAQHDAPTAAPRPTKKQAVAAADPHSDIAPTIDAPTAETIVHDAAPRGNFEIGIKDVPFGTPPAKTSPAPTSTHVADRPKMDRLPSEEIISRVDELLAEAWQRMDIRPQNEVSSDELIQRLATVVAGRSTAEVLDTEAVRNLLAGDTNALIDQYIDDQQTSNHLGNRWAQHLLGEAAWNRLSAAQKSEAGKLFASTFRGEQAFDSLVQELLTSEGSSSPEDPEFKPATLWMAGLAGASAIPLTNQFCDVLLDMDVACGRCHAHPLEGNVTQRNYWNLNAVFQTGVQWQLGQQGGLKIALDLQRDRSQDAVFYESEDGRQLVASPAVVGDWIGNTTTSDGPTNLRDLAAGIGHSDQLARATVNGLWKVIYGNRIVGRTSDPLAPPADEAFVAARNLLAQQLQAYDYDLGAAVAWIIAARPMRLQSTLSPFDQDSLVATKALLNRSEIQQRAFAGFTNEPRDWSFEELVAATETFNRASGKGSLVAPSGLLAQATDNGSAAKPNQKTKAQMRTEALRRAFPSSLDSSNLPAGWLAALSKNGGFDQQVKHLFYVAGNPHTSDQQLEAAKRIRRLTDSDEAALNQLWWAIRLSDTGP</sequence>
<keyword evidence="2" id="KW-0472">Membrane</keyword>
<keyword evidence="2" id="KW-0812">Transmembrane</keyword>
<dbReference type="EMBL" id="CP036261">
    <property type="protein sequence ID" value="QDS86410.1"/>
    <property type="molecule type" value="Genomic_DNA"/>
</dbReference>
<proteinExistence type="predicted"/>
<organism evidence="4 5">
    <name type="scientific">Rosistilla ulvae</name>
    <dbReference type="NCBI Taxonomy" id="1930277"/>
    <lineage>
        <taxon>Bacteria</taxon>
        <taxon>Pseudomonadati</taxon>
        <taxon>Planctomycetota</taxon>
        <taxon>Planctomycetia</taxon>
        <taxon>Pirellulales</taxon>
        <taxon>Pirellulaceae</taxon>
        <taxon>Rosistilla</taxon>
    </lineage>
</organism>
<dbReference type="AlphaFoldDB" id="A0A517LUW3"/>
<feature type="region of interest" description="Disordered" evidence="1">
    <location>
        <begin position="87"/>
        <end position="111"/>
    </location>
</feature>
<gene>
    <name evidence="4" type="ORF">EC9_05720</name>
</gene>
<reference evidence="4 5" key="1">
    <citation type="submission" date="2019-02" db="EMBL/GenBank/DDBJ databases">
        <title>Deep-cultivation of Planctomycetes and their phenomic and genomic characterization uncovers novel biology.</title>
        <authorList>
            <person name="Wiegand S."/>
            <person name="Jogler M."/>
            <person name="Boedeker C."/>
            <person name="Pinto D."/>
            <person name="Vollmers J."/>
            <person name="Rivas-Marin E."/>
            <person name="Kohn T."/>
            <person name="Peeters S.H."/>
            <person name="Heuer A."/>
            <person name="Rast P."/>
            <person name="Oberbeckmann S."/>
            <person name="Bunk B."/>
            <person name="Jeske O."/>
            <person name="Meyerdierks A."/>
            <person name="Storesund J.E."/>
            <person name="Kallscheuer N."/>
            <person name="Luecker S."/>
            <person name="Lage O.M."/>
            <person name="Pohl T."/>
            <person name="Merkel B.J."/>
            <person name="Hornburger P."/>
            <person name="Mueller R.-W."/>
            <person name="Bruemmer F."/>
            <person name="Labrenz M."/>
            <person name="Spormann A.M."/>
            <person name="Op den Camp H."/>
            <person name="Overmann J."/>
            <person name="Amann R."/>
            <person name="Jetten M.S.M."/>
            <person name="Mascher T."/>
            <person name="Medema M.H."/>
            <person name="Devos D.P."/>
            <person name="Kaster A.-K."/>
            <person name="Ovreas L."/>
            <person name="Rohde M."/>
            <person name="Galperin M.Y."/>
            <person name="Jogler C."/>
        </authorList>
    </citation>
    <scope>NUCLEOTIDE SEQUENCE [LARGE SCALE GENOMIC DNA]</scope>
    <source>
        <strain evidence="4 5">EC9</strain>
    </source>
</reference>
<evidence type="ECO:0000256" key="1">
    <source>
        <dbReference type="SAM" id="MobiDB-lite"/>
    </source>
</evidence>
<feature type="region of interest" description="Disordered" evidence="1">
    <location>
        <begin position="151"/>
        <end position="170"/>
    </location>
</feature>